<feature type="binding site" evidence="12">
    <location>
        <position position="89"/>
    </location>
    <ligand>
        <name>[4Fe-4S] cluster</name>
        <dbReference type="ChEBI" id="CHEBI:49883"/>
        <label>2</label>
    </ligand>
</feature>
<evidence type="ECO:0000256" key="8">
    <source>
        <dbReference type="ARBA" id="ARBA00023014"/>
    </source>
</evidence>
<comment type="subunit">
    <text evidence="12">NDH-1 is composed of 14 different subunits. Subunits NuoA, H, J, K, L, M, N constitute the membrane sector of the complex.</text>
</comment>
<evidence type="ECO:0000256" key="12">
    <source>
        <dbReference type="HAMAP-Rule" id="MF_01351"/>
    </source>
</evidence>
<dbReference type="EC" id="7.1.1.-" evidence="12"/>
<dbReference type="Proteomes" id="UP000031523">
    <property type="component" value="Chromosome"/>
</dbReference>
<keyword evidence="9 12" id="KW-0520">NAD</keyword>
<evidence type="ECO:0000256" key="1">
    <source>
        <dbReference type="ARBA" id="ARBA00022475"/>
    </source>
</evidence>
<feature type="binding site" evidence="12">
    <location>
        <position position="131"/>
    </location>
    <ligand>
        <name>[4Fe-4S] cluster</name>
        <dbReference type="ChEBI" id="CHEBI:49883"/>
        <label>2</label>
    </ligand>
</feature>
<comment type="similarity">
    <text evidence="12">Belongs to the complex I 23 kDa subunit family.</text>
</comment>
<dbReference type="InterPro" id="IPR010226">
    <property type="entry name" value="NADH_quinone_OxRdtase_chainI"/>
</dbReference>
<dbReference type="AlphaFoldDB" id="A0A0B5EZY0"/>
<evidence type="ECO:0000256" key="7">
    <source>
        <dbReference type="ARBA" id="ARBA00023004"/>
    </source>
</evidence>
<feature type="compositionally biased region" description="Basic and acidic residues" evidence="13">
    <location>
        <begin position="184"/>
        <end position="208"/>
    </location>
</feature>
<proteinExistence type="inferred from homology"/>
<dbReference type="GO" id="GO:0005886">
    <property type="term" value="C:plasma membrane"/>
    <property type="evidence" value="ECO:0007669"/>
    <property type="project" value="UniProtKB-SubCell"/>
</dbReference>
<organism evidence="15 16">
    <name type="scientific">Streptomyces albus (strain ATCC 21838 / DSM 41398 / FERM P-419 / JCM 4703 / NBRC 107858)</name>
    <dbReference type="NCBI Taxonomy" id="1081613"/>
    <lineage>
        <taxon>Bacteria</taxon>
        <taxon>Bacillati</taxon>
        <taxon>Actinomycetota</taxon>
        <taxon>Actinomycetes</taxon>
        <taxon>Kitasatosporales</taxon>
        <taxon>Streptomycetaceae</taxon>
        <taxon>Streptomyces</taxon>
    </lineage>
</organism>
<evidence type="ECO:0000256" key="2">
    <source>
        <dbReference type="ARBA" id="ARBA00022485"/>
    </source>
</evidence>
<dbReference type="PROSITE" id="PS51379">
    <property type="entry name" value="4FE4S_FER_2"/>
    <property type="match status" value="2"/>
</dbReference>
<evidence type="ECO:0000256" key="6">
    <source>
        <dbReference type="ARBA" id="ARBA00022967"/>
    </source>
</evidence>
<dbReference type="Gene3D" id="3.30.70.3270">
    <property type="match status" value="1"/>
</dbReference>
<keyword evidence="2 12" id="KW-0004">4Fe-4S</keyword>
<accession>A0A0B5EZY0</accession>
<dbReference type="GO" id="GO:0005506">
    <property type="term" value="F:iron ion binding"/>
    <property type="evidence" value="ECO:0007669"/>
    <property type="project" value="UniProtKB-UniRule"/>
</dbReference>
<dbReference type="PANTHER" id="PTHR10849">
    <property type="entry name" value="NADH DEHYDROGENASE UBIQUINONE IRON-SULFUR PROTEIN 8, MITOCHONDRIAL"/>
    <property type="match status" value="1"/>
</dbReference>
<keyword evidence="16" id="KW-1185">Reference proteome</keyword>
<evidence type="ECO:0000256" key="11">
    <source>
        <dbReference type="ARBA" id="ARBA00023136"/>
    </source>
</evidence>
<feature type="binding site" evidence="12">
    <location>
        <position position="138"/>
    </location>
    <ligand>
        <name>[4Fe-4S] cluster</name>
        <dbReference type="ChEBI" id="CHEBI:49883"/>
        <label>1</label>
    </ligand>
</feature>
<sequence>MAESSAHSPQAHTPHPHAPHSPAAEEPRRSRIPGSGLAKGLAVTLRTMTKKTVTAQYPEVLPALPPRTRGVIGLFEENCTVCMLCARECPDWCIYIDSHKETVPAAAPGGRERSRNVLDRFAIDFSLCMYCGICIEVCPFDALFWSPEFEYAETDIRELTHERDKLRDWMWTVPEPPALDPAAEEPKELAAARKTADKLAAEAARAAEEAAAAEQQRKTEGPEGPDASTEAPQGPDASTEALQGPDTPTEGPQGPDASTEGGAR</sequence>
<dbReference type="KEGG" id="sals:SLNWT_4524"/>
<dbReference type="InterPro" id="IPR017896">
    <property type="entry name" value="4Fe4S_Fe-S-bd"/>
</dbReference>
<feature type="domain" description="4Fe-4S ferredoxin-type" evidence="14">
    <location>
        <begin position="70"/>
        <end position="99"/>
    </location>
</feature>
<evidence type="ECO:0000313" key="16">
    <source>
        <dbReference type="Proteomes" id="UP000031523"/>
    </source>
</evidence>
<name>A0A0B5EZY0_STRA4</name>
<evidence type="ECO:0000256" key="13">
    <source>
        <dbReference type="SAM" id="MobiDB-lite"/>
    </source>
</evidence>
<keyword evidence="11 12" id="KW-0472">Membrane</keyword>
<comment type="subcellular location">
    <subcellularLocation>
        <location evidence="12">Cell membrane</location>
        <topology evidence="12">Peripheral membrane protein</topology>
    </subcellularLocation>
</comment>
<evidence type="ECO:0000256" key="3">
    <source>
        <dbReference type="ARBA" id="ARBA00022719"/>
    </source>
</evidence>
<evidence type="ECO:0000256" key="10">
    <source>
        <dbReference type="ARBA" id="ARBA00023075"/>
    </source>
</evidence>
<feature type="region of interest" description="Disordered" evidence="13">
    <location>
        <begin position="1"/>
        <end position="35"/>
    </location>
</feature>
<feature type="domain" description="4Fe-4S ferredoxin-type" evidence="14">
    <location>
        <begin position="119"/>
        <end position="148"/>
    </location>
</feature>
<dbReference type="SUPFAM" id="SSF54862">
    <property type="entry name" value="4Fe-4S ferredoxins"/>
    <property type="match status" value="1"/>
</dbReference>
<dbReference type="GO" id="GO:0048038">
    <property type="term" value="F:quinone binding"/>
    <property type="evidence" value="ECO:0007669"/>
    <property type="project" value="UniProtKB-KW"/>
</dbReference>
<keyword evidence="4 12" id="KW-0479">Metal-binding</keyword>
<protein>
    <recommendedName>
        <fullName evidence="12">NADH-quinone oxidoreductase subunit I</fullName>
        <ecNumber evidence="12">7.1.1.-</ecNumber>
    </recommendedName>
    <alternativeName>
        <fullName evidence="12">NADH dehydrogenase I subunit I</fullName>
    </alternativeName>
    <alternativeName>
        <fullName evidence="12">NDH-1 subunit I</fullName>
    </alternativeName>
</protein>
<dbReference type="InterPro" id="IPR017900">
    <property type="entry name" value="4Fe4S_Fe_S_CS"/>
</dbReference>
<dbReference type="Pfam" id="PF00037">
    <property type="entry name" value="Fer4"/>
    <property type="match status" value="1"/>
</dbReference>
<keyword evidence="10 12" id="KW-0830">Ubiquinone</keyword>
<dbReference type="PANTHER" id="PTHR10849:SF24">
    <property type="entry name" value="NADH-QUINONE OXIDOREDUCTASE SUBUNIT I 2"/>
    <property type="match status" value="1"/>
</dbReference>
<dbReference type="STRING" id="1888.Salbus254_3868"/>
<feature type="binding site" evidence="12">
    <location>
        <position position="82"/>
    </location>
    <ligand>
        <name>[4Fe-4S] cluster</name>
        <dbReference type="ChEBI" id="CHEBI:49883"/>
        <label>1</label>
    </ligand>
</feature>
<feature type="binding site" evidence="12">
    <location>
        <position position="79"/>
    </location>
    <ligand>
        <name>[4Fe-4S] cluster</name>
        <dbReference type="ChEBI" id="CHEBI:49883"/>
        <label>1</label>
    </ligand>
</feature>
<evidence type="ECO:0000256" key="9">
    <source>
        <dbReference type="ARBA" id="ARBA00023027"/>
    </source>
</evidence>
<evidence type="ECO:0000259" key="14">
    <source>
        <dbReference type="PROSITE" id="PS51379"/>
    </source>
</evidence>
<dbReference type="HAMAP" id="MF_01351">
    <property type="entry name" value="NDH1_NuoI"/>
    <property type="match status" value="1"/>
</dbReference>
<dbReference type="PROSITE" id="PS00198">
    <property type="entry name" value="4FE4S_FER_1"/>
    <property type="match status" value="1"/>
</dbReference>
<keyword evidence="6 12" id="KW-1278">Translocase</keyword>
<feature type="compositionally biased region" description="Low complexity" evidence="13">
    <location>
        <begin position="1"/>
        <end position="13"/>
    </location>
</feature>
<comment type="cofactor">
    <cofactor evidence="12">
        <name>[4Fe-4S] cluster</name>
        <dbReference type="ChEBI" id="CHEBI:49883"/>
    </cofactor>
    <text evidence="12">Binds 2 [4Fe-4S] clusters per subunit.</text>
</comment>
<dbReference type="GO" id="GO:0050136">
    <property type="term" value="F:NADH dehydrogenase (quinone) (non-electrogenic) activity"/>
    <property type="evidence" value="ECO:0007669"/>
    <property type="project" value="UniProtKB-UniRule"/>
</dbReference>
<evidence type="ECO:0000256" key="4">
    <source>
        <dbReference type="ARBA" id="ARBA00022723"/>
    </source>
</evidence>
<keyword evidence="7 12" id="KW-0408">Iron</keyword>
<keyword evidence="3 12" id="KW-0874">Quinone</keyword>
<evidence type="ECO:0000256" key="5">
    <source>
        <dbReference type="ARBA" id="ARBA00022737"/>
    </source>
</evidence>
<comment type="function">
    <text evidence="12">NDH-1 shuttles electrons from NADH, via FMN and iron-sulfur (Fe-S) centers, to quinones in the respiratory chain. The immediate electron acceptor for the enzyme in this species is believed to be ubiquinone. Couples the redox reaction to proton translocation (for every two electrons transferred, four hydrogen ions are translocated across the cytoplasmic membrane), and thus conserves the redox energy in a proton gradient.</text>
</comment>
<dbReference type="GO" id="GO:0051539">
    <property type="term" value="F:4 iron, 4 sulfur cluster binding"/>
    <property type="evidence" value="ECO:0007669"/>
    <property type="project" value="UniProtKB-KW"/>
</dbReference>
<keyword evidence="1 12" id="KW-1003">Cell membrane</keyword>
<dbReference type="EMBL" id="CP010519">
    <property type="protein sequence ID" value="AJE84900.1"/>
    <property type="molecule type" value="Genomic_DNA"/>
</dbReference>
<reference evidence="15 16" key="1">
    <citation type="submission" date="2015-01" db="EMBL/GenBank/DDBJ databases">
        <title>Enhanced salinomycin production by adjusting the supply of polyketide extender units in Streptomyce albus DSM 41398.</title>
        <authorList>
            <person name="Lu C."/>
        </authorList>
    </citation>
    <scope>NUCLEOTIDE SEQUENCE [LARGE SCALE GENOMIC DNA]</scope>
    <source>
        <strain evidence="16">ATCC 21838 / DSM 41398 / FERM P-419 / JCM 4703 / NBRC 107858</strain>
    </source>
</reference>
<keyword evidence="8 12" id="KW-0411">Iron-sulfur</keyword>
<feature type="binding site" evidence="12">
    <location>
        <position position="85"/>
    </location>
    <ligand>
        <name>[4Fe-4S] cluster</name>
        <dbReference type="ChEBI" id="CHEBI:49883"/>
        <label>1</label>
    </ligand>
</feature>
<gene>
    <name evidence="12" type="primary">nuoI</name>
    <name evidence="15" type="ORF">SLNWT_4524</name>
</gene>
<feature type="region of interest" description="Disordered" evidence="13">
    <location>
        <begin position="177"/>
        <end position="264"/>
    </location>
</feature>
<feature type="binding site" evidence="12">
    <location>
        <position position="134"/>
    </location>
    <ligand>
        <name>[4Fe-4S] cluster</name>
        <dbReference type="ChEBI" id="CHEBI:49883"/>
        <label>2</label>
    </ligand>
</feature>
<comment type="catalytic activity">
    <reaction evidence="12">
        <text>a quinone + NADH + 5 H(+)(in) = a quinol + NAD(+) + 4 H(+)(out)</text>
        <dbReference type="Rhea" id="RHEA:57888"/>
        <dbReference type="ChEBI" id="CHEBI:15378"/>
        <dbReference type="ChEBI" id="CHEBI:24646"/>
        <dbReference type="ChEBI" id="CHEBI:57540"/>
        <dbReference type="ChEBI" id="CHEBI:57945"/>
        <dbReference type="ChEBI" id="CHEBI:132124"/>
    </reaction>
</comment>
<evidence type="ECO:0000313" key="15">
    <source>
        <dbReference type="EMBL" id="AJE84900.1"/>
    </source>
</evidence>
<keyword evidence="5" id="KW-0677">Repeat</keyword>
<feature type="binding site" evidence="12">
    <location>
        <position position="128"/>
    </location>
    <ligand>
        <name>[4Fe-4S] cluster</name>
        <dbReference type="ChEBI" id="CHEBI:49883"/>
        <label>2</label>
    </ligand>
</feature>